<feature type="signal peptide" evidence="2">
    <location>
        <begin position="1"/>
        <end position="25"/>
    </location>
</feature>
<dbReference type="Proteomes" id="UP001519289">
    <property type="component" value="Unassembled WGS sequence"/>
</dbReference>
<reference evidence="4 5" key="1">
    <citation type="submission" date="2021-03" db="EMBL/GenBank/DDBJ databases">
        <title>Genomic Encyclopedia of Type Strains, Phase IV (KMG-IV): sequencing the most valuable type-strain genomes for metagenomic binning, comparative biology and taxonomic classification.</title>
        <authorList>
            <person name="Goeker M."/>
        </authorList>
    </citation>
    <scope>NUCLEOTIDE SEQUENCE [LARGE SCALE GENOMIC DNA]</scope>
    <source>
        <strain evidence="4 5">DSM 27138</strain>
    </source>
</reference>
<dbReference type="PROSITE" id="PS51257">
    <property type="entry name" value="PROKAR_LIPOPROTEIN"/>
    <property type="match status" value="1"/>
</dbReference>
<evidence type="ECO:0000256" key="1">
    <source>
        <dbReference type="ARBA" id="ARBA00022729"/>
    </source>
</evidence>
<sequence>MKQIRIMALGLALSLALTACGGAQSGQKGNKQSEAPANHLEQIKAAGKIVLGTSADYPPFEYHEIVNGKDTITGWEIEMAQAIADKLGVALEIKEGKFETLIADLNTEKTDFVISAMSIDEDRKQSADFSEPYFHGGQVVLAKKANAGELKDAASLNGKTVGVQLGSTGEEAAREVEGATIKSFDAFEAAVLDLISDRVDAVVADYAVAQNYAKSYTDLVVAFELSKEDYGVVFRKGDDELREAVNAILAELLENGTIDQLIAKYEAAAPAQ</sequence>
<evidence type="ECO:0000256" key="2">
    <source>
        <dbReference type="SAM" id="SignalP"/>
    </source>
</evidence>
<evidence type="ECO:0000259" key="3">
    <source>
        <dbReference type="SMART" id="SM00062"/>
    </source>
</evidence>
<keyword evidence="5" id="KW-1185">Reference proteome</keyword>
<comment type="caution">
    <text evidence="4">The sequence shown here is derived from an EMBL/GenBank/DDBJ whole genome shotgun (WGS) entry which is preliminary data.</text>
</comment>
<dbReference type="SUPFAM" id="SSF53850">
    <property type="entry name" value="Periplasmic binding protein-like II"/>
    <property type="match status" value="1"/>
</dbReference>
<feature type="chain" id="PRO_5045953369" evidence="2">
    <location>
        <begin position="26"/>
        <end position="272"/>
    </location>
</feature>
<dbReference type="Gene3D" id="3.40.190.10">
    <property type="entry name" value="Periplasmic binding protein-like II"/>
    <property type="match status" value="2"/>
</dbReference>
<dbReference type="Pfam" id="PF00497">
    <property type="entry name" value="SBP_bac_3"/>
    <property type="match status" value="1"/>
</dbReference>
<evidence type="ECO:0000313" key="4">
    <source>
        <dbReference type="EMBL" id="MBP2019573.1"/>
    </source>
</evidence>
<dbReference type="RefSeq" id="WP_209467681.1">
    <property type="nucleotide sequence ID" value="NZ_JAGGLG010000031.1"/>
</dbReference>
<proteinExistence type="predicted"/>
<accession>A0ABS4JVI4</accession>
<dbReference type="CDD" id="cd13624">
    <property type="entry name" value="PBP2_Arg_Lys_His"/>
    <property type="match status" value="1"/>
</dbReference>
<organism evidence="4 5">
    <name type="scientific">Symbiobacterium terraclitae</name>
    <dbReference type="NCBI Taxonomy" id="557451"/>
    <lineage>
        <taxon>Bacteria</taxon>
        <taxon>Bacillati</taxon>
        <taxon>Bacillota</taxon>
        <taxon>Clostridia</taxon>
        <taxon>Eubacteriales</taxon>
        <taxon>Symbiobacteriaceae</taxon>
        <taxon>Symbiobacterium</taxon>
    </lineage>
</organism>
<name>A0ABS4JVI4_9FIRM</name>
<feature type="domain" description="Solute-binding protein family 3/N-terminal" evidence="3">
    <location>
        <begin position="48"/>
        <end position="269"/>
    </location>
</feature>
<protein>
    <submittedName>
        <fullName evidence="4">Polar amino acid transport system substrate-binding protein</fullName>
    </submittedName>
</protein>
<dbReference type="SMART" id="SM00062">
    <property type="entry name" value="PBPb"/>
    <property type="match status" value="1"/>
</dbReference>
<gene>
    <name evidence="4" type="ORF">J2Z79_003015</name>
</gene>
<dbReference type="PANTHER" id="PTHR35936:SF17">
    <property type="entry name" value="ARGININE-BINDING EXTRACELLULAR PROTEIN ARTP"/>
    <property type="match status" value="1"/>
</dbReference>
<dbReference type="InterPro" id="IPR001638">
    <property type="entry name" value="Solute-binding_3/MltF_N"/>
</dbReference>
<keyword evidence="1 2" id="KW-0732">Signal</keyword>
<evidence type="ECO:0000313" key="5">
    <source>
        <dbReference type="Proteomes" id="UP001519289"/>
    </source>
</evidence>
<dbReference type="EMBL" id="JAGGLG010000031">
    <property type="protein sequence ID" value="MBP2019573.1"/>
    <property type="molecule type" value="Genomic_DNA"/>
</dbReference>
<dbReference type="PANTHER" id="PTHR35936">
    <property type="entry name" value="MEMBRANE-BOUND LYTIC MUREIN TRANSGLYCOSYLASE F"/>
    <property type="match status" value="1"/>
</dbReference>